<dbReference type="RefSeq" id="WP_177207346.1">
    <property type="nucleotide sequence ID" value="NZ_FOSH01000024.1"/>
</dbReference>
<proteinExistence type="predicted"/>
<dbReference type="STRING" id="45496.SAMN04488079_1247"/>
<dbReference type="InterPro" id="IPR041657">
    <property type="entry name" value="HTH_17"/>
</dbReference>
<dbReference type="Pfam" id="PF12728">
    <property type="entry name" value="HTH_17"/>
    <property type="match status" value="1"/>
</dbReference>
<reference evidence="3" key="1">
    <citation type="submission" date="2016-10" db="EMBL/GenBank/DDBJ databases">
        <authorList>
            <person name="Varghese N."/>
            <person name="Submissions S."/>
        </authorList>
    </citation>
    <scope>NUCLEOTIDE SEQUENCE [LARGE SCALE GENOMIC DNA]</scope>
    <source>
        <strain evidence="3">DSM 11578</strain>
    </source>
</reference>
<accession>A0A1I4C4U5</accession>
<sequence length="60" mass="6684">MEEFIKLITPQDTAKLLNVKVGTLANWRSMGEGPAYTKIGKSVRYALEDINEFIAKGRVA</sequence>
<dbReference type="AlphaFoldDB" id="A0A1I4C4U5"/>
<evidence type="ECO:0000313" key="2">
    <source>
        <dbReference type="EMBL" id="SFK75339.1"/>
    </source>
</evidence>
<evidence type="ECO:0000313" key="3">
    <source>
        <dbReference type="Proteomes" id="UP000198924"/>
    </source>
</evidence>
<dbReference type="Proteomes" id="UP000198924">
    <property type="component" value="Unassembled WGS sequence"/>
</dbReference>
<keyword evidence="3" id="KW-1185">Reference proteome</keyword>
<dbReference type="InterPro" id="IPR009061">
    <property type="entry name" value="DNA-bd_dom_put_sf"/>
</dbReference>
<feature type="domain" description="Helix-turn-helix" evidence="1">
    <location>
        <begin position="8"/>
        <end position="57"/>
    </location>
</feature>
<protein>
    <submittedName>
        <fullName evidence="2">Helix-turn-helix domain-containing protein</fullName>
    </submittedName>
</protein>
<gene>
    <name evidence="2" type="ORF">SAMN04488079_1247</name>
</gene>
<dbReference type="SUPFAM" id="SSF46955">
    <property type="entry name" value="Putative DNA-binding domain"/>
    <property type="match status" value="1"/>
</dbReference>
<organism evidence="2 3">
    <name type="scientific">Methylophaga sulfidovorans</name>
    <dbReference type="NCBI Taxonomy" id="45496"/>
    <lineage>
        <taxon>Bacteria</taxon>
        <taxon>Pseudomonadati</taxon>
        <taxon>Pseudomonadota</taxon>
        <taxon>Gammaproteobacteria</taxon>
        <taxon>Thiotrichales</taxon>
        <taxon>Piscirickettsiaceae</taxon>
        <taxon>Methylophaga</taxon>
    </lineage>
</organism>
<dbReference type="EMBL" id="FOSH01000024">
    <property type="protein sequence ID" value="SFK75339.1"/>
    <property type="molecule type" value="Genomic_DNA"/>
</dbReference>
<name>A0A1I4C4U5_9GAMM</name>
<evidence type="ECO:0000259" key="1">
    <source>
        <dbReference type="Pfam" id="PF12728"/>
    </source>
</evidence>